<evidence type="ECO:0000313" key="1">
    <source>
        <dbReference type="EMBL" id="KIO06339.1"/>
    </source>
</evidence>
<evidence type="ECO:0000313" key="2">
    <source>
        <dbReference type="Proteomes" id="UP000054217"/>
    </source>
</evidence>
<gene>
    <name evidence="1" type="ORF">M404DRAFT_998972</name>
</gene>
<keyword evidence="2" id="KW-1185">Reference proteome</keyword>
<accession>A0A0C3PES0</accession>
<feature type="non-terminal residue" evidence="1">
    <location>
        <position position="56"/>
    </location>
</feature>
<name>A0A0C3PES0_PISTI</name>
<sequence length="56" mass="6318">MPQNHSQAVFLTCHQHQECKVRPLTRHPEKCAMKPLTSCHATNMQSASEVIEQTSS</sequence>
<dbReference type="AlphaFoldDB" id="A0A0C3PES0"/>
<protein>
    <submittedName>
        <fullName evidence="1">Uncharacterized protein</fullName>
    </submittedName>
</protein>
<reference evidence="1 2" key="1">
    <citation type="submission" date="2014-04" db="EMBL/GenBank/DDBJ databases">
        <authorList>
            <consortium name="DOE Joint Genome Institute"/>
            <person name="Kuo A."/>
            <person name="Kohler A."/>
            <person name="Costa M.D."/>
            <person name="Nagy L.G."/>
            <person name="Floudas D."/>
            <person name="Copeland A."/>
            <person name="Barry K.W."/>
            <person name="Cichocki N."/>
            <person name="Veneault-Fourrey C."/>
            <person name="LaButti K."/>
            <person name="Lindquist E.A."/>
            <person name="Lipzen A."/>
            <person name="Lundell T."/>
            <person name="Morin E."/>
            <person name="Murat C."/>
            <person name="Sun H."/>
            <person name="Tunlid A."/>
            <person name="Henrissat B."/>
            <person name="Grigoriev I.V."/>
            <person name="Hibbett D.S."/>
            <person name="Martin F."/>
            <person name="Nordberg H.P."/>
            <person name="Cantor M.N."/>
            <person name="Hua S.X."/>
        </authorList>
    </citation>
    <scope>NUCLEOTIDE SEQUENCE [LARGE SCALE GENOMIC DNA]</scope>
    <source>
        <strain evidence="1 2">Marx 270</strain>
    </source>
</reference>
<reference evidence="2" key="2">
    <citation type="submission" date="2015-01" db="EMBL/GenBank/DDBJ databases">
        <title>Evolutionary Origins and Diversification of the Mycorrhizal Mutualists.</title>
        <authorList>
            <consortium name="DOE Joint Genome Institute"/>
            <consortium name="Mycorrhizal Genomics Consortium"/>
            <person name="Kohler A."/>
            <person name="Kuo A."/>
            <person name="Nagy L.G."/>
            <person name="Floudas D."/>
            <person name="Copeland A."/>
            <person name="Barry K.W."/>
            <person name="Cichocki N."/>
            <person name="Veneault-Fourrey C."/>
            <person name="LaButti K."/>
            <person name="Lindquist E.A."/>
            <person name="Lipzen A."/>
            <person name="Lundell T."/>
            <person name="Morin E."/>
            <person name="Murat C."/>
            <person name="Riley R."/>
            <person name="Ohm R."/>
            <person name="Sun H."/>
            <person name="Tunlid A."/>
            <person name="Henrissat B."/>
            <person name="Grigoriev I.V."/>
            <person name="Hibbett D.S."/>
            <person name="Martin F."/>
        </authorList>
    </citation>
    <scope>NUCLEOTIDE SEQUENCE [LARGE SCALE GENOMIC DNA]</scope>
    <source>
        <strain evidence="2">Marx 270</strain>
    </source>
</reference>
<dbReference type="Proteomes" id="UP000054217">
    <property type="component" value="Unassembled WGS sequence"/>
</dbReference>
<proteinExistence type="predicted"/>
<organism evidence="1 2">
    <name type="scientific">Pisolithus tinctorius Marx 270</name>
    <dbReference type="NCBI Taxonomy" id="870435"/>
    <lineage>
        <taxon>Eukaryota</taxon>
        <taxon>Fungi</taxon>
        <taxon>Dikarya</taxon>
        <taxon>Basidiomycota</taxon>
        <taxon>Agaricomycotina</taxon>
        <taxon>Agaricomycetes</taxon>
        <taxon>Agaricomycetidae</taxon>
        <taxon>Boletales</taxon>
        <taxon>Sclerodermatineae</taxon>
        <taxon>Pisolithaceae</taxon>
        <taxon>Pisolithus</taxon>
    </lineage>
</organism>
<dbReference type="EMBL" id="KN831963">
    <property type="protein sequence ID" value="KIO06339.1"/>
    <property type="molecule type" value="Genomic_DNA"/>
</dbReference>
<dbReference type="InParanoid" id="A0A0C3PES0"/>
<dbReference type="HOGENOM" id="CLU_197744_0_0_1"/>